<keyword evidence="3 6" id="KW-0812">Transmembrane</keyword>
<dbReference type="FunCoup" id="R7U547">
    <property type="interactions" value="262"/>
</dbReference>
<comment type="subcellular location">
    <subcellularLocation>
        <location evidence="1 6">Membrane</location>
        <topology evidence="1 6">Multi-pass membrane protein</topology>
    </subcellularLocation>
</comment>
<evidence type="ECO:0000256" key="2">
    <source>
        <dbReference type="ARBA" id="ARBA00006840"/>
    </source>
</evidence>
<dbReference type="EMBL" id="AMQN01001712">
    <property type="status" value="NOT_ANNOTATED_CDS"/>
    <property type="molecule type" value="Genomic_DNA"/>
</dbReference>
<dbReference type="OMA" id="GSEMRSY"/>
<name>R7U547_CAPTE</name>
<evidence type="ECO:0000313" key="9">
    <source>
        <dbReference type="Proteomes" id="UP000014760"/>
    </source>
</evidence>
<comment type="similarity">
    <text evidence="2 6">Belongs to the tetraspanin (TM4SF) family.</text>
</comment>
<keyword evidence="9" id="KW-1185">Reference proteome</keyword>
<evidence type="ECO:0000256" key="4">
    <source>
        <dbReference type="ARBA" id="ARBA00022989"/>
    </source>
</evidence>
<keyword evidence="5 6" id="KW-0472">Membrane</keyword>
<dbReference type="PRINTS" id="PR00259">
    <property type="entry name" value="TMFOUR"/>
</dbReference>
<evidence type="ECO:0000313" key="8">
    <source>
        <dbReference type="EnsemblMetazoa" id="CapteP222851"/>
    </source>
</evidence>
<dbReference type="PANTHER" id="PTHR19282:SF544">
    <property type="entry name" value="TETRASPANIN"/>
    <property type="match status" value="1"/>
</dbReference>
<dbReference type="InterPro" id="IPR018499">
    <property type="entry name" value="Tetraspanin/Peripherin"/>
</dbReference>
<feature type="transmembrane region" description="Helical" evidence="6">
    <location>
        <begin position="232"/>
        <end position="254"/>
    </location>
</feature>
<sequence length="266" mass="28658">MGLSCGSKCAKYTLFGFNLLFWLAGAVMMGIGIWFLVDENALSYLNIAKTSDGLVKASSITIVTVGSVVFVTGFLGCCGAIRESPCMLTMYACVLSVLLILEIIAGILAIVFRNDIQRNLEKSMNDTVNSYYGDPDHAGDTEAWDFTQKSLKCCGSKGGPADWENSAWKALNPNKNVPDTCCVLVDINAKVPTPVNVTMCNLAAKESNPSNEFLHSEGCSDALSDWIDSHSAILIGVAFGVACLQMFAIIFACCTKSSLKSQYEYI</sequence>
<keyword evidence="4 6" id="KW-1133">Transmembrane helix</keyword>
<gene>
    <name evidence="7" type="ORF">CAPTEDRAFT_222851</name>
</gene>
<reference evidence="7 9" key="2">
    <citation type="journal article" date="2013" name="Nature">
        <title>Insights into bilaterian evolution from three spiralian genomes.</title>
        <authorList>
            <person name="Simakov O."/>
            <person name="Marletaz F."/>
            <person name="Cho S.J."/>
            <person name="Edsinger-Gonzales E."/>
            <person name="Havlak P."/>
            <person name="Hellsten U."/>
            <person name="Kuo D.H."/>
            <person name="Larsson T."/>
            <person name="Lv J."/>
            <person name="Arendt D."/>
            <person name="Savage R."/>
            <person name="Osoegawa K."/>
            <person name="de Jong P."/>
            <person name="Grimwood J."/>
            <person name="Chapman J.A."/>
            <person name="Shapiro H."/>
            <person name="Aerts A."/>
            <person name="Otillar R.P."/>
            <person name="Terry A.Y."/>
            <person name="Boore J.L."/>
            <person name="Grigoriev I.V."/>
            <person name="Lindberg D.R."/>
            <person name="Seaver E.C."/>
            <person name="Weisblat D.A."/>
            <person name="Putnam N.H."/>
            <person name="Rokhsar D.S."/>
        </authorList>
    </citation>
    <scope>NUCLEOTIDE SEQUENCE</scope>
    <source>
        <strain evidence="7 9">I ESC-2004</strain>
    </source>
</reference>
<feature type="transmembrane region" description="Helical" evidence="6">
    <location>
        <begin position="88"/>
        <end position="112"/>
    </location>
</feature>
<dbReference type="PANTHER" id="PTHR19282">
    <property type="entry name" value="TETRASPANIN"/>
    <property type="match status" value="1"/>
</dbReference>
<accession>R7U547</accession>
<dbReference type="OrthoDB" id="10033535at2759"/>
<evidence type="ECO:0000256" key="3">
    <source>
        <dbReference type="ARBA" id="ARBA00022692"/>
    </source>
</evidence>
<dbReference type="InterPro" id="IPR018503">
    <property type="entry name" value="Tetraspanin_CS"/>
</dbReference>
<evidence type="ECO:0000256" key="1">
    <source>
        <dbReference type="ARBA" id="ARBA00004141"/>
    </source>
</evidence>
<dbReference type="Gene3D" id="1.10.1450.10">
    <property type="entry name" value="Tetraspanin"/>
    <property type="match status" value="1"/>
</dbReference>
<organism evidence="7">
    <name type="scientific">Capitella teleta</name>
    <name type="common">Polychaete worm</name>
    <dbReference type="NCBI Taxonomy" id="283909"/>
    <lineage>
        <taxon>Eukaryota</taxon>
        <taxon>Metazoa</taxon>
        <taxon>Spiralia</taxon>
        <taxon>Lophotrochozoa</taxon>
        <taxon>Annelida</taxon>
        <taxon>Polychaeta</taxon>
        <taxon>Sedentaria</taxon>
        <taxon>Scolecida</taxon>
        <taxon>Capitellidae</taxon>
        <taxon>Capitella</taxon>
    </lineage>
</organism>
<dbReference type="GO" id="GO:0005886">
    <property type="term" value="C:plasma membrane"/>
    <property type="evidence" value="ECO:0007669"/>
    <property type="project" value="TreeGrafter"/>
</dbReference>
<evidence type="ECO:0000256" key="6">
    <source>
        <dbReference type="RuleBase" id="RU361218"/>
    </source>
</evidence>
<feature type="transmembrane region" description="Helical" evidence="6">
    <location>
        <begin position="57"/>
        <end position="81"/>
    </location>
</feature>
<dbReference type="EMBL" id="KB305005">
    <property type="protein sequence ID" value="ELU01470.1"/>
    <property type="molecule type" value="Genomic_DNA"/>
</dbReference>
<dbReference type="SUPFAM" id="SSF48652">
    <property type="entry name" value="Tetraspanin"/>
    <property type="match status" value="1"/>
</dbReference>
<dbReference type="InterPro" id="IPR008952">
    <property type="entry name" value="Tetraspanin_EC2_sf"/>
</dbReference>
<dbReference type="AlphaFoldDB" id="R7U547"/>
<evidence type="ECO:0000313" key="7">
    <source>
        <dbReference type="EMBL" id="ELU01470.1"/>
    </source>
</evidence>
<reference evidence="8" key="3">
    <citation type="submission" date="2015-06" db="UniProtKB">
        <authorList>
            <consortium name="EnsemblMetazoa"/>
        </authorList>
    </citation>
    <scope>IDENTIFICATION</scope>
</reference>
<dbReference type="HOGENOM" id="CLU_055524_4_2_1"/>
<dbReference type="EnsemblMetazoa" id="CapteT222851">
    <property type="protein sequence ID" value="CapteP222851"/>
    <property type="gene ID" value="CapteG222851"/>
</dbReference>
<dbReference type="PROSITE" id="PS00421">
    <property type="entry name" value="TM4_1"/>
    <property type="match status" value="1"/>
</dbReference>
<feature type="transmembrane region" description="Helical" evidence="6">
    <location>
        <begin position="12"/>
        <end position="37"/>
    </location>
</feature>
<dbReference type="Proteomes" id="UP000014760">
    <property type="component" value="Unassembled WGS sequence"/>
</dbReference>
<dbReference type="STRING" id="283909.R7U547"/>
<evidence type="ECO:0000256" key="5">
    <source>
        <dbReference type="ARBA" id="ARBA00023136"/>
    </source>
</evidence>
<reference evidence="9" key="1">
    <citation type="submission" date="2012-12" db="EMBL/GenBank/DDBJ databases">
        <authorList>
            <person name="Hellsten U."/>
            <person name="Grimwood J."/>
            <person name="Chapman J.A."/>
            <person name="Shapiro H."/>
            <person name="Aerts A."/>
            <person name="Otillar R.P."/>
            <person name="Terry A.Y."/>
            <person name="Boore J.L."/>
            <person name="Simakov O."/>
            <person name="Marletaz F."/>
            <person name="Cho S.-J."/>
            <person name="Edsinger-Gonzales E."/>
            <person name="Havlak P."/>
            <person name="Kuo D.-H."/>
            <person name="Larsson T."/>
            <person name="Lv J."/>
            <person name="Arendt D."/>
            <person name="Savage R."/>
            <person name="Osoegawa K."/>
            <person name="de Jong P."/>
            <person name="Lindberg D.R."/>
            <person name="Seaver E.C."/>
            <person name="Weisblat D.A."/>
            <person name="Putnam N.H."/>
            <person name="Grigoriev I.V."/>
            <person name="Rokhsar D.S."/>
        </authorList>
    </citation>
    <scope>NUCLEOTIDE SEQUENCE</scope>
    <source>
        <strain evidence="9">I ESC-2004</strain>
    </source>
</reference>
<dbReference type="PIRSF" id="PIRSF002419">
    <property type="entry name" value="Tetraspanin"/>
    <property type="match status" value="1"/>
</dbReference>
<dbReference type="Pfam" id="PF00335">
    <property type="entry name" value="Tetraspanin"/>
    <property type="match status" value="1"/>
</dbReference>
<dbReference type="InterPro" id="IPR000301">
    <property type="entry name" value="Tetraspanin_animals"/>
</dbReference>
<proteinExistence type="inferred from homology"/>
<protein>
    <recommendedName>
        <fullName evidence="6">Tetraspanin</fullName>
    </recommendedName>
</protein>